<comment type="caution">
    <text evidence="1">The sequence shown here is derived from an EMBL/GenBank/DDBJ whole genome shotgun (WGS) entry which is preliminary data.</text>
</comment>
<proteinExistence type="predicted"/>
<dbReference type="EMBL" id="LAZR01045048">
    <property type="protein sequence ID" value="KKK99799.1"/>
    <property type="molecule type" value="Genomic_DNA"/>
</dbReference>
<name>A0A0F9CBT1_9ZZZZ</name>
<sequence length="85" mass="10158">MKKIHQIVRNLKVVKIKKVNENCMLFQEKEEKGYRCPECGTVLIYDNRITPYLGIVWFYECEKCDVKYPELRIKKSDNTEVKEGL</sequence>
<dbReference type="AlphaFoldDB" id="A0A0F9CBT1"/>
<accession>A0A0F9CBT1</accession>
<protein>
    <submittedName>
        <fullName evidence="1">Uncharacterized protein</fullName>
    </submittedName>
</protein>
<organism evidence="1">
    <name type="scientific">marine sediment metagenome</name>
    <dbReference type="NCBI Taxonomy" id="412755"/>
    <lineage>
        <taxon>unclassified sequences</taxon>
        <taxon>metagenomes</taxon>
        <taxon>ecological metagenomes</taxon>
    </lineage>
</organism>
<reference evidence="1" key="1">
    <citation type="journal article" date="2015" name="Nature">
        <title>Complex archaea that bridge the gap between prokaryotes and eukaryotes.</title>
        <authorList>
            <person name="Spang A."/>
            <person name="Saw J.H."/>
            <person name="Jorgensen S.L."/>
            <person name="Zaremba-Niedzwiedzka K."/>
            <person name="Martijn J."/>
            <person name="Lind A.E."/>
            <person name="van Eijk R."/>
            <person name="Schleper C."/>
            <person name="Guy L."/>
            <person name="Ettema T.J."/>
        </authorList>
    </citation>
    <scope>NUCLEOTIDE SEQUENCE</scope>
</reference>
<evidence type="ECO:0000313" key="1">
    <source>
        <dbReference type="EMBL" id="KKK99799.1"/>
    </source>
</evidence>
<gene>
    <name evidence="1" type="ORF">LCGC14_2629110</name>
</gene>